<dbReference type="InterPro" id="IPR003439">
    <property type="entry name" value="ABC_transporter-like_ATP-bd"/>
</dbReference>
<keyword evidence="2" id="KW-0547">Nucleotide-binding</keyword>
<dbReference type="Gene3D" id="3.40.50.300">
    <property type="entry name" value="P-loop containing nucleotide triphosphate hydrolases"/>
    <property type="match status" value="1"/>
</dbReference>
<dbReference type="CDD" id="cd03230">
    <property type="entry name" value="ABC_DR_subfamily_A"/>
    <property type="match status" value="1"/>
</dbReference>
<keyword evidence="1" id="KW-0813">Transport</keyword>
<dbReference type="EMBL" id="JAPWGM010000003">
    <property type="protein sequence ID" value="MCZ4244625.1"/>
    <property type="molecule type" value="Genomic_DNA"/>
</dbReference>
<dbReference type="InterPro" id="IPR051782">
    <property type="entry name" value="ABC_Transporter_VariousFunc"/>
</dbReference>
<evidence type="ECO:0000313" key="5">
    <source>
        <dbReference type="EMBL" id="MCZ4244625.1"/>
    </source>
</evidence>
<dbReference type="Pfam" id="PF00005">
    <property type="entry name" value="ABC_tran"/>
    <property type="match status" value="1"/>
</dbReference>
<protein>
    <submittedName>
        <fullName evidence="5">ABC transporter ATP-binding protein</fullName>
    </submittedName>
</protein>
<feature type="domain" description="ABC transporter" evidence="4">
    <location>
        <begin position="2"/>
        <end position="227"/>
    </location>
</feature>
<gene>
    <name evidence="5" type="ORF">O0955_11500</name>
</gene>
<accession>A0ABT4L9N5</accession>
<keyword evidence="6" id="KW-1185">Reference proteome</keyword>
<evidence type="ECO:0000259" key="4">
    <source>
        <dbReference type="PROSITE" id="PS50893"/>
    </source>
</evidence>
<dbReference type="PANTHER" id="PTHR42939">
    <property type="entry name" value="ABC TRANSPORTER ATP-BINDING PROTEIN ALBC-RELATED"/>
    <property type="match status" value="1"/>
</dbReference>
<dbReference type="SMART" id="SM00382">
    <property type="entry name" value="AAA"/>
    <property type="match status" value="1"/>
</dbReference>
<dbReference type="InterPro" id="IPR027417">
    <property type="entry name" value="P-loop_NTPase"/>
</dbReference>
<evidence type="ECO:0000313" key="6">
    <source>
        <dbReference type="Proteomes" id="UP001144347"/>
    </source>
</evidence>
<organism evidence="5 6">
    <name type="scientific">Pedobacter punctiformis</name>
    <dbReference type="NCBI Taxonomy" id="3004097"/>
    <lineage>
        <taxon>Bacteria</taxon>
        <taxon>Pseudomonadati</taxon>
        <taxon>Bacteroidota</taxon>
        <taxon>Sphingobacteriia</taxon>
        <taxon>Sphingobacteriales</taxon>
        <taxon>Sphingobacteriaceae</taxon>
        <taxon>Pedobacter</taxon>
    </lineage>
</organism>
<dbReference type="InterPro" id="IPR003593">
    <property type="entry name" value="AAA+_ATPase"/>
</dbReference>
<proteinExistence type="predicted"/>
<dbReference type="PROSITE" id="PS50893">
    <property type="entry name" value="ABC_TRANSPORTER_2"/>
    <property type="match status" value="1"/>
</dbReference>
<evidence type="ECO:0000256" key="3">
    <source>
        <dbReference type="ARBA" id="ARBA00022840"/>
    </source>
</evidence>
<sequence>MIRIQNLTFAYQNRETVLENLSLEIKPGHIYGLLGPNGAGKSSLLYQICGLIFPKIGSIEVIGEIPSKRTPSFLQSVYLLPEEVDTPNISIKSYLKINKLFYPSFDLDLFNQLLAEFEISETANLSEVSYGQKKKVMIAFAIATQAKILIMDEPTNGLDIPSKRQFRKVMAGILQDDQTIIISTHQVRDLDQLIDYVLILDDKKILLHESIDTITEKLVFKQVMNLDLISKPFYVEGGLKGYVVVAANEEQEHSKLDMELFFNAVLSEKNQILPIFNHQ</sequence>
<dbReference type="Proteomes" id="UP001144347">
    <property type="component" value="Unassembled WGS sequence"/>
</dbReference>
<dbReference type="SUPFAM" id="SSF52540">
    <property type="entry name" value="P-loop containing nucleoside triphosphate hydrolases"/>
    <property type="match status" value="1"/>
</dbReference>
<comment type="caution">
    <text evidence="5">The sequence shown here is derived from an EMBL/GenBank/DDBJ whole genome shotgun (WGS) entry which is preliminary data.</text>
</comment>
<keyword evidence="3 5" id="KW-0067">ATP-binding</keyword>
<dbReference type="RefSeq" id="WP_269427680.1">
    <property type="nucleotide sequence ID" value="NZ_JAPWGM010000003.1"/>
</dbReference>
<reference evidence="5" key="1">
    <citation type="submission" date="2022-12" db="EMBL/GenBank/DDBJ databases">
        <title>Genome sequence of HCMS5-2.</title>
        <authorList>
            <person name="Woo H."/>
        </authorList>
    </citation>
    <scope>NUCLEOTIDE SEQUENCE</scope>
    <source>
        <strain evidence="5">HCMS5-2</strain>
    </source>
</reference>
<dbReference type="PANTHER" id="PTHR42939:SF1">
    <property type="entry name" value="ABC TRANSPORTER ATP-BINDING PROTEIN ALBC-RELATED"/>
    <property type="match status" value="1"/>
</dbReference>
<name>A0ABT4L9N5_9SPHI</name>
<dbReference type="GO" id="GO:0005524">
    <property type="term" value="F:ATP binding"/>
    <property type="evidence" value="ECO:0007669"/>
    <property type="project" value="UniProtKB-KW"/>
</dbReference>
<evidence type="ECO:0000256" key="1">
    <source>
        <dbReference type="ARBA" id="ARBA00022448"/>
    </source>
</evidence>
<evidence type="ECO:0000256" key="2">
    <source>
        <dbReference type="ARBA" id="ARBA00022741"/>
    </source>
</evidence>